<reference evidence="1" key="1">
    <citation type="submission" date="2023-03" db="EMBL/GenBank/DDBJ databases">
        <title>Massive genome expansion in bonnet fungi (Mycena s.s.) driven by repeated elements and novel gene families across ecological guilds.</title>
        <authorList>
            <consortium name="Lawrence Berkeley National Laboratory"/>
            <person name="Harder C.B."/>
            <person name="Miyauchi S."/>
            <person name="Viragh M."/>
            <person name="Kuo A."/>
            <person name="Thoen E."/>
            <person name="Andreopoulos B."/>
            <person name="Lu D."/>
            <person name="Skrede I."/>
            <person name="Drula E."/>
            <person name="Henrissat B."/>
            <person name="Morin E."/>
            <person name="Kohler A."/>
            <person name="Barry K."/>
            <person name="LaButti K."/>
            <person name="Morin E."/>
            <person name="Salamov A."/>
            <person name="Lipzen A."/>
            <person name="Mereny Z."/>
            <person name="Hegedus B."/>
            <person name="Baldrian P."/>
            <person name="Stursova M."/>
            <person name="Weitz H."/>
            <person name="Taylor A."/>
            <person name="Grigoriev I.V."/>
            <person name="Nagy L.G."/>
            <person name="Martin F."/>
            <person name="Kauserud H."/>
        </authorList>
    </citation>
    <scope>NUCLEOTIDE SEQUENCE</scope>
    <source>
        <strain evidence="1">9284</strain>
    </source>
</reference>
<name>A0AAD7FG15_9AGAR</name>
<evidence type="ECO:0000313" key="2">
    <source>
        <dbReference type="Proteomes" id="UP001221142"/>
    </source>
</evidence>
<comment type="caution">
    <text evidence="1">The sequence shown here is derived from an EMBL/GenBank/DDBJ whole genome shotgun (WGS) entry which is preliminary data.</text>
</comment>
<proteinExistence type="predicted"/>
<keyword evidence="2" id="KW-1185">Reference proteome</keyword>
<dbReference type="AlphaFoldDB" id="A0AAD7FG15"/>
<gene>
    <name evidence="1" type="ORF">FB45DRAFT_1103250</name>
</gene>
<dbReference type="Proteomes" id="UP001221142">
    <property type="component" value="Unassembled WGS sequence"/>
</dbReference>
<sequence>IWVAVREARIALTEITTNVISTDLFKYLLSYTGVRKLYLGLQDAGSQAENDHLASQFYDSVLLHHADSLVELRCTTGYEGRFSFGEHNVHVVAQLRGLSFLSLSVN</sequence>
<accession>A0AAD7FG15</accession>
<feature type="non-terminal residue" evidence="1">
    <location>
        <position position="1"/>
    </location>
</feature>
<organism evidence="1 2">
    <name type="scientific">Roridomyces roridus</name>
    <dbReference type="NCBI Taxonomy" id="1738132"/>
    <lineage>
        <taxon>Eukaryota</taxon>
        <taxon>Fungi</taxon>
        <taxon>Dikarya</taxon>
        <taxon>Basidiomycota</taxon>
        <taxon>Agaricomycotina</taxon>
        <taxon>Agaricomycetes</taxon>
        <taxon>Agaricomycetidae</taxon>
        <taxon>Agaricales</taxon>
        <taxon>Marasmiineae</taxon>
        <taxon>Mycenaceae</taxon>
        <taxon>Roridomyces</taxon>
    </lineage>
</organism>
<dbReference type="EMBL" id="JARKIF010000020">
    <property type="protein sequence ID" value="KAJ7617926.1"/>
    <property type="molecule type" value="Genomic_DNA"/>
</dbReference>
<evidence type="ECO:0000313" key="1">
    <source>
        <dbReference type="EMBL" id="KAJ7617926.1"/>
    </source>
</evidence>
<protein>
    <submittedName>
        <fullName evidence="1">Uncharacterized protein</fullName>
    </submittedName>
</protein>
<feature type="non-terminal residue" evidence="1">
    <location>
        <position position="106"/>
    </location>
</feature>